<dbReference type="Proteomes" id="UP000008370">
    <property type="component" value="Unassembled WGS sequence"/>
</dbReference>
<dbReference type="KEGG" id="pco:PHACADRAFT_263627"/>
<dbReference type="KEGG" id="pco:PHACADRAFT_260686"/>
<organism evidence="3 4">
    <name type="scientific">Phanerochaete carnosa (strain HHB-10118-sp)</name>
    <name type="common">White-rot fungus</name>
    <name type="synonym">Peniophora carnosa</name>
    <dbReference type="NCBI Taxonomy" id="650164"/>
    <lineage>
        <taxon>Eukaryota</taxon>
        <taxon>Fungi</taxon>
        <taxon>Dikarya</taxon>
        <taxon>Basidiomycota</taxon>
        <taxon>Agaricomycotina</taxon>
        <taxon>Agaricomycetes</taxon>
        <taxon>Polyporales</taxon>
        <taxon>Phanerochaetaceae</taxon>
        <taxon>Phanerochaete</taxon>
    </lineage>
</organism>
<gene>
    <name evidence="3" type="ORF">PHACADRAFT_260686</name>
    <name evidence="2" type="ORF">PHACADRAFT_263627</name>
</gene>
<evidence type="ECO:0000313" key="2">
    <source>
        <dbReference type="EMBL" id="EKM50366.1"/>
    </source>
</evidence>
<dbReference type="InterPro" id="IPR012337">
    <property type="entry name" value="RNaseH-like_sf"/>
</dbReference>
<name>K5WPW5_PHACS</name>
<reference evidence="3 4" key="1">
    <citation type="journal article" date="2012" name="BMC Genomics">
        <title>Comparative genomics of the white-rot fungi, Phanerochaete carnosa and P. chrysosporium, to elucidate the genetic basis of the distinct wood types they colonize.</title>
        <authorList>
            <person name="Suzuki H."/>
            <person name="MacDonald J."/>
            <person name="Syed K."/>
            <person name="Salamov A."/>
            <person name="Hori C."/>
            <person name="Aerts A."/>
            <person name="Henrissat B."/>
            <person name="Wiebenga A."/>
            <person name="vanKuyk P.A."/>
            <person name="Barry K."/>
            <person name="Lindquist E."/>
            <person name="LaButti K."/>
            <person name="Lapidus A."/>
            <person name="Lucas S."/>
            <person name="Coutinho P."/>
            <person name="Gong Y."/>
            <person name="Samejima M."/>
            <person name="Mahadevan R."/>
            <person name="Abou-Zaid M."/>
            <person name="de Vries R.P."/>
            <person name="Igarashi K."/>
            <person name="Yadav J.S."/>
            <person name="Grigoriev I.V."/>
            <person name="Master E.R."/>
        </authorList>
    </citation>
    <scope>NUCLEOTIDE SEQUENCE [LARGE SCALE GENOMIC DNA]</scope>
    <source>
        <strain evidence="3 4">HHB-10118-sp</strain>
    </source>
</reference>
<evidence type="ECO:0000259" key="1">
    <source>
        <dbReference type="Pfam" id="PF05699"/>
    </source>
</evidence>
<proteinExistence type="predicted"/>
<dbReference type="RefSeq" id="XP_007400642.1">
    <property type="nucleotide sequence ID" value="XM_007400580.1"/>
</dbReference>
<dbReference type="SUPFAM" id="SSF53098">
    <property type="entry name" value="Ribonuclease H-like"/>
    <property type="match status" value="1"/>
</dbReference>
<evidence type="ECO:0000313" key="3">
    <source>
        <dbReference type="EMBL" id="EKM52367.1"/>
    </source>
</evidence>
<dbReference type="AlphaFoldDB" id="K5WPW5"/>
<dbReference type="EMBL" id="JH930478">
    <property type="protein sequence ID" value="EKM50366.1"/>
    <property type="molecule type" value="Genomic_DNA"/>
</dbReference>
<dbReference type="HOGENOM" id="CLU_009123_17_3_1"/>
<protein>
    <recommendedName>
        <fullName evidence="1">HAT C-terminal dimerisation domain-containing protein</fullName>
    </recommendedName>
</protein>
<feature type="domain" description="HAT C-terminal dimerisation" evidence="1">
    <location>
        <begin position="1"/>
        <end position="48"/>
    </location>
</feature>
<dbReference type="GeneID" id="18918605"/>
<dbReference type="InParanoid" id="K5WPW5"/>
<dbReference type="GeneID" id="18917788"/>
<sequence>MARDFLAIPATSVSVERLFSASRHLCTDLRSSFRAQTVTEAMCVKQWIRAGLLEVIPARSSKKK</sequence>
<dbReference type="GO" id="GO:0046983">
    <property type="term" value="F:protein dimerization activity"/>
    <property type="evidence" value="ECO:0007669"/>
    <property type="project" value="InterPro"/>
</dbReference>
<accession>K5WPW5</accession>
<dbReference type="EMBL" id="JH930475">
    <property type="protein sequence ID" value="EKM52367.1"/>
    <property type="molecule type" value="Genomic_DNA"/>
</dbReference>
<evidence type="ECO:0000313" key="4">
    <source>
        <dbReference type="Proteomes" id="UP000008370"/>
    </source>
</evidence>
<keyword evidence="4" id="KW-1185">Reference proteome</keyword>
<dbReference type="Pfam" id="PF05699">
    <property type="entry name" value="Dimer_Tnp_hAT"/>
    <property type="match status" value="1"/>
</dbReference>
<dbReference type="InterPro" id="IPR008906">
    <property type="entry name" value="HATC_C_dom"/>
</dbReference>
<dbReference type="RefSeq" id="XP_007398714.1">
    <property type="nucleotide sequence ID" value="XM_007398652.1"/>
</dbReference>
<dbReference type="OrthoDB" id="3264316at2759"/>